<dbReference type="Pfam" id="PF00132">
    <property type="entry name" value="Hexapep"/>
    <property type="match status" value="1"/>
</dbReference>
<dbReference type="InterPro" id="IPR001451">
    <property type="entry name" value="Hexapep"/>
</dbReference>
<organism evidence="1 2">
    <name type="scientific">Thalassococcus halodurans</name>
    <dbReference type="NCBI Taxonomy" id="373675"/>
    <lineage>
        <taxon>Bacteria</taxon>
        <taxon>Pseudomonadati</taxon>
        <taxon>Pseudomonadota</taxon>
        <taxon>Alphaproteobacteria</taxon>
        <taxon>Rhodobacterales</taxon>
        <taxon>Roseobacteraceae</taxon>
        <taxon>Thalassococcus</taxon>
    </lineage>
</organism>
<dbReference type="InterPro" id="IPR047324">
    <property type="entry name" value="LbH_gamma_CA-like"/>
</dbReference>
<dbReference type="InterPro" id="IPR011004">
    <property type="entry name" value="Trimer_LpxA-like_sf"/>
</dbReference>
<evidence type="ECO:0000313" key="2">
    <source>
        <dbReference type="Proteomes" id="UP000236752"/>
    </source>
</evidence>
<dbReference type="GO" id="GO:0016740">
    <property type="term" value="F:transferase activity"/>
    <property type="evidence" value="ECO:0007669"/>
    <property type="project" value="UniProtKB-KW"/>
</dbReference>
<evidence type="ECO:0000313" key="1">
    <source>
        <dbReference type="EMBL" id="SEG00599.1"/>
    </source>
</evidence>
<dbReference type="PANTHER" id="PTHR13061">
    <property type="entry name" value="DYNACTIN SUBUNIT P25"/>
    <property type="match status" value="1"/>
</dbReference>
<dbReference type="InterPro" id="IPR050484">
    <property type="entry name" value="Transf_Hexapept/Carb_Anhydrase"/>
</dbReference>
<gene>
    <name evidence="1" type="ORF">SAMN04488045_1503</name>
</gene>
<dbReference type="CDD" id="cd04645">
    <property type="entry name" value="LbH_gamma_CA_like"/>
    <property type="match status" value="1"/>
</dbReference>
<keyword evidence="2" id="KW-1185">Reference proteome</keyword>
<dbReference type="EMBL" id="FNUZ01000002">
    <property type="protein sequence ID" value="SEG00599.1"/>
    <property type="molecule type" value="Genomic_DNA"/>
</dbReference>
<dbReference type="SUPFAM" id="SSF51161">
    <property type="entry name" value="Trimeric LpxA-like enzymes"/>
    <property type="match status" value="1"/>
</dbReference>
<sequence length="175" mass="18691">MTIYALNDVTPEIDEDAWIAPDANIIGKIVIEANASVWFCSTLRGDNEVIHVGAGSNIQENVVCHTDMGYPLTIGKGCTIGHKAMLHGCTIGDNSLIGMGATVLNGAKIGKNCLIGAGALIAEGKEIPDGSLVMGMPGKVKRELGEDDFANLRKSALFYQEKARLFRDKMKKIAD</sequence>
<reference evidence="1 2" key="1">
    <citation type="submission" date="2016-10" db="EMBL/GenBank/DDBJ databases">
        <authorList>
            <person name="de Groot N.N."/>
        </authorList>
    </citation>
    <scope>NUCLEOTIDE SEQUENCE [LARGE SCALE GENOMIC DNA]</scope>
    <source>
        <strain evidence="1 2">DSM 26915</strain>
    </source>
</reference>
<dbReference type="PANTHER" id="PTHR13061:SF29">
    <property type="entry name" value="GAMMA CARBONIC ANHYDRASE-LIKE 1, MITOCHONDRIAL-RELATED"/>
    <property type="match status" value="1"/>
</dbReference>
<dbReference type="Gene3D" id="2.160.10.10">
    <property type="entry name" value="Hexapeptide repeat proteins"/>
    <property type="match status" value="1"/>
</dbReference>
<accession>A0A1H5WLT7</accession>
<dbReference type="AlphaFoldDB" id="A0A1H5WLT7"/>
<dbReference type="RefSeq" id="WP_103909834.1">
    <property type="nucleotide sequence ID" value="NZ_FNUZ01000002.1"/>
</dbReference>
<dbReference type="OrthoDB" id="9803036at2"/>
<proteinExistence type="predicted"/>
<dbReference type="Proteomes" id="UP000236752">
    <property type="component" value="Unassembled WGS sequence"/>
</dbReference>
<protein>
    <submittedName>
        <fullName evidence="1">Carbonic anhydrase or acetyltransferase, isoleucine patch superfamily</fullName>
    </submittedName>
</protein>
<name>A0A1H5WLT7_9RHOB</name>
<keyword evidence="1" id="KW-0808">Transferase</keyword>